<organism evidence="1 2">
    <name type="scientific">Melastoma candidum</name>
    <dbReference type="NCBI Taxonomy" id="119954"/>
    <lineage>
        <taxon>Eukaryota</taxon>
        <taxon>Viridiplantae</taxon>
        <taxon>Streptophyta</taxon>
        <taxon>Embryophyta</taxon>
        <taxon>Tracheophyta</taxon>
        <taxon>Spermatophyta</taxon>
        <taxon>Magnoliopsida</taxon>
        <taxon>eudicotyledons</taxon>
        <taxon>Gunneridae</taxon>
        <taxon>Pentapetalae</taxon>
        <taxon>rosids</taxon>
        <taxon>malvids</taxon>
        <taxon>Myrtales</taxon>
        <taxon>Melastomataceae</taxon>
        <taxon>Melastomatoideae</taxon>
        <taxon>Melastomateae</taxon>
        <taxon>Melastoma</taxon>
    </lineage>
</organism>
<keyword evidence="2" id="KW-1185">Reference proteome</keyword>
<accession>A0ACB9N8G0</accession>
<protein>
    <submittedName>
        <fullName evidence="1">Uncharacterized protein</fullName>
    </submittedName>
</protein>
<sequence>MNHNSSQSPPERALLISVFVFLLLWKAMDFPLAEGRVVLEMRPNHGPGRSGGRLHQGVTLSSTKESGPSPGGGHGDVEARPPTRRGTDSSGPSPGIGHKYVAGTRH</sequence>
<evidence type="ECO:0000313" key="1">
    <source>
        <dbReference type="EMBL" id="KAI4330770.1"/>
    </source>
</evidence>
<name>A0ACB9N8G0_9MYRT</name>
<proteinExistence type="predicted"/>
<dbReference type="Proteomes" id="UP001057402">
    <property type="component" value="Chromosome 8"/>
</dbReference>
<dbReference type="EMBL" id="CM042887">
    <property type="protein sequence ID" value="KAI4330770.1"/>
    <property type="molecule type" value="Genomic_DNA"/>
</dbReference>
<evidence type="ECO:0000313" key="2">
    <source>
        <dbReference type="Proteomes" id="UP001057402"/>
    </source>
</evidence>
<gene>
    <name evidence="1" type="ORF">MLD38_029023</name>
</gene>
<comment type="caution">
    <text evidence="1">The sequence shown here is derived from an EMBL/GenBank/DDBJ whole genome shotgun (WGS) entry which is preliminary data.</text>
</comment>
<reference evidence="2" key="1">
    <citation type="journal article" date="2023" name="Front. Plant Sci.">
        <title>Chromosomal-level genome assembly of Melastoma candidum provides insights into trichome evolution.</title>
        <authorList>
            <person name="Zhong Y."/>
            <person name="Wu W."/>
            <person name="Sun C."/>
            <person name="Zou P."/>
            <person name="Liu Y."/>
            <person name="Dai S."/>
            <person name="Zhou R."/>
        </authorList>
    </citation>
    <scope>NUCLEOTIDE SEQUENCE [LARGE SCALE GENOMIC DNA]</scope>
</reference>